<dbReference type="Gene3D" id="3.40.710.10">
    <property type="entry name" value="DD-peptidase/beta-lactamase superfamily"/>
    <property type="match status" value="1"/>
</dbReference>
<evidence type="ECO:0000313" key="2">
    <source>
        <dbReference type="EMBL" id="KAF9496814.1"/>
    </source>
</evidence>
<keyword evidence="3" id="KW-1185">Reference proteome</keyword>
<organism evidence="2 3">
    <name type="scientific">Pleurotus eryngii</name>
    <name type="common">Boletus of the steppes</name>
    <dbReference type="NCBI Taxonomy" id="5323"/>
    <lineage>
        <taxon>Eukaryota</taxon>
        <taxon>Fungi</taxon>
        <taxon>Dikarya</taxon>
        <taxon>Basidiomycota</taxon>
        <taxon>Agaricomycotina</taxon>
        <taxon>Agaricomycetes</taxon>
        <taxon>Agaricomycetidae</taxon>
        <taxon>Agaricales</taxon>
        <taxon>Pleurotineae</taxon>
        <taxon>Pleurotaceae</taxon>
        <taxon>Pleurotus</taxon>
    </lineage>
</organism>
<reference evidence="2" key="1">
    <citation type="submission" date="2020-11" db="EMBL/GenBank/DDBJ databases">
        <authorList>
            <consortium name="DOE Joint Genome Institute"/>
            <person name="Ahrendt S."/>
            <person name="Riley R."/>
            <person name="Andreopoulos W."/>
            <person name="Labutti K."/>
            <person name="Pangilinan J."/>
            <person name="Ruiz-Duenas F.J."/>
            <person name="Barrasa J.M."/>
            <person name="Sanchez-Garcia M."/>
            <person name="Camarero S."/>
            <person name="Miyauchi S."/>
            <person name="Serrano A."/>
            <person name="Linde D."/>
            <person name="Babiker R."/>
            <person name="Drula E."/>
            <person name="Ayuso-Fernandez I."/>
            <person name="Pacheco R."/>
            <person name="Padilla G."/>
            <person name="Ferreira P."/>
            <person name="Barriuso J."/>
            <person name="Kellner H."/>
            <person name="Castanera R."/>
            <person name="Alfaro M."/>
            <person name="Ramirez L."/>
            <person name="Pisabarro A.G."/>
            <person name="Kuo A."/>
            <person name="Tritt A."/>
            <person name="Lipzen A."/>
            <person name="He G."/>
            <person name="Yan M."/>
            <person name="Ng V."/>
            <person name="Cullen D."/>
            <person name="Martin F."/>
            <person name="Rosso M.-N."/>
            <person name="Henrissat B."/>
            <person name="Hibbett D."/>
            <person name="Martinez A.T."/>
            <person name="Grigoriev I.V."/>
        </authorList>
    </citation>
    <scope>NUCLEOTIDE SEQUENCE</scope>
    <source>
        <strain evidence="2">ATCC 90797</strain>
    </source>
</reference>
<sequence length="154" mass="16418">MFFRLIYSYLLVDSGAGGVISNAVDMASWLQTLLSGGRNAATDEAVIPPEAINMVSSGVTIFESSPCVCLLVCQHPFLSAAVYGGGQAQIAYRGHASQSLQRLYYYDSTHTYHVCVGISVLTNDNELGSAISLAIKYRISDGALGLTPIDSKTM</sequence>
<evidence type="ECO:0000313" key="3">
    <source>
        <dbReference type="Proteomes" id="UP000807025"/>
    </source>
</evidence>
<dbReference type="EMBL" id="MU154549">
    <property type="protein sequence ID" value="KAF9496814.1"/>
    <property type="molecule type" value="Genomic_DNA"/>
</dbReference>
<keyword evidence="1" id="KW-0732">Signal</keyword>
<protein>
    <submittedName>
        <fullName evidence="2">Uncharacterized protein</fullName>
    </submittedName>
</protein>
<dbReference type="AlphaFoldDB" id="A0A9P6A2W7"/>
<proteinExistence type="predicted"/>
<dbReference type="SUPFAM" id="SSF56601">
    <property type="entry name" value="beta-lactamase/transpeptidase-like"/>
    <property type="match status" value="1"/>
</dbReference>
<accession>A0A9P6A2W7</accession>
<evidence type="ECO:0000256" key="1">
    <source>
        <dbReference type="SAM" id="SignalP"/>
    </source>
</evidence>
<feature type="chain" id="PRO_5040373218" evidence="1">
    <location>
        <begin position="18"/>
        <end position="154"/>
    </location>
</feature>
<feature type="signal peptide" evidence="1">
    <location>
        <begin position="1"/>
        <end position="17"/>
    </location>
</feature>
<dbReference type="Proteomes" id="UP000807025">
    <property type="component" value="Unassembled WGS sequence"/>
</dbReference>
<name>A0A9P6A2W7_PLEER</name>
<gene>
    <name evidence="2" type="ORF">BDN71DRAFT_1388755</name>
</gene>
<dbReference type="OrthoDB" id="5946976at2759"/>
<dbReference type="InterPro" id="IPR012338">
    <property type="entry name" value="Beta-lactam/transpept-like"/>
</dbReference>
<comment type="caution">
    <text evidence="2">The sequence shown here is derived from an EMBL/GenBank/DDBJ whole genome shotgun (WGS) entry which is preliminary data.</text>
</comment>